<feature type="short sequence motif" description="PRPP-binding" evidence="5">
    <location>
        <begin position="99"/>
        <end position="111"/>
    </location>
</feature>
<comment type="subunit">
    <text evidence="5">Homodimer and homohexamer; in equilibrium.</text>
</comment>
<evidence type="ECO:0000313" key="8">
    <source>
        <dbReference type="Proteomes" id="UP001229251"/>
    </source>
</evidence>
<dbReference type="Pfam" id="PF00156">
    <property type="entry name" value="Pribosyltran"/>
    <property type="match status" value="1"/>
</dbReference>
<keyword evidence="5" id="KW-0694">RNA-binding</keyword>
<name>A0AAJ1Q547_9LACT</name>
<keyword evidence="3 5" id="KW-0805">Transcription regulation</keyword>
<dbReference type="EC" id="2.4.2.9" evidence="5"/>
<comment type="function">
    <text evidence="5">Also displays a weak uracil phosphoribosyltransferase activity which is not physiologically significant.</text>
</comment>
<dbReference type="InterPro" id="IPR000836">
    <property type="entry name" value="PRTase_dom"/>
</dbReference>
<dbReference type="SUPFAM" id="SSF53271">
    <property type="entry name" value="PRTase-like"/>
    <property type="match status" value="1"/>
</dbReference>
<protein>
    <recommendedName>
        <fullName evidence="5">Bifunctional protein PyrR</fullName>
    </recommendedName>
    <domain>
        <recommendedName>
            <fullName evidence="5">Pyrimidine operon regulatory protein</fullName>
        </recommendedName>
    </domain>
    <domain>
        <recommendedName>
            <fullName evidence="5">Uracil phosphoribosyltransferase</fullName>
            <shortName evidence="5">UPRTase</shortName>
            <ecNumber evidence="5">2.4.2.9</ecNumber>
        </recommendedName>
    </domain>
</protein>
<reference evidence="7" key="1">
    <citation type="submission" date="2023-05" db="EMBL/GenBank/DDBJ databases">
        <title>Cataloging the Phylogenetic Diversity of Human Bladder Bacteria.</title>
        <authorList>
            <person name="Du J."/>
        </authorList>
    </citation>
    <scope>NUCLEOTIDE SEQUENCE</scope>
    <source>
        <strain evidence="7">UMB1231</strain>
    </source>
</reference>
<evidence type="ECO:0000256" key="3">
    <source>
        <dbReference type="ARBA" id="ARBA00023015"/>
    </source>
</evidence>
<dbReference type="NCBIfam" id="NF003549">
    <property type="entry name" value="PRK05205.1-5"/>
    <property type="match status" value="1"/>
</dbReference>
<keyword evidence="5 7" id="KW-0808">Transferase</keyword>
<dbReference type="AlphaFoldDB" id="A0AAJ1Q547"/>
<dbReference type="InterPro" id="IPR029057">
    <property type="entry name" value="PRTase-like"/>
</dbReference>
<sequence>MENVILDQAKLDRTLKRIAHEILEAHSNVEDLVLIGIKTRGIFLANRLSQKIQEIDGNEVALDHLDISFYRDDLTYRYESQLPKVEKADFTQVLKDKTIILVDDVLYTGRTIRAALDAILTYDRPKRIQLAILVDRGHRELPIRADYVGKNIPTSKEERVAVRLTEVDGEDQVVITRP</sequence>
<dbReference type="EMBL" id="JASOOE010000003">
    <property type="protein sequence ID" value="MDK7186735.1"/>
    <property type="molecule type" value="Genomic_DNA"/>
</dbReference>
<comment type="caution">
    <text evidence="7">The sequence shown here is derived from an EMBL/GenBank/DDBJ whole genome shotgun (WGS) entry which is preliminary data.</text>
</comment>
<keyword evidence="2 5" id="KW-0806">Transcription termination</keyword>
<keyword evidence="4 5" id="KW-0804">Transcription</keyword>
<keyword evidence="5 7" id="KW-0328">Glycosyltransferase</keyword>
<dbReference type="CDD" id="cd06223">
    <property type="entry name" value="PRTases_typeI"/>
    <property type="match status" value="1"/>
</dbReference>
<dbReference type="InterPro" id="IPR023050">
    <property type="entry name" value="PyrR"/>
</dbReference>
<gene>
    <name evidence="5 7" type="primary">pyrR</name>
    <name evidence="7" type="ORF">QP433_01945</name>
</gene>
<feature type="domain" description="Phosphoribosyltransferase" evidence="6">
    <location>
        <begin position="5"/>
        <end position="158"/>
    </location>
</feature>
<proteinExistence type="inferred from homology"/>
<dbReference type="PANTHER" id="PTHR11608:SF0">
    <property type="entry name" value="BIFUNCTIONAL PROTEIN PYRR"/>
    <property type="match status" value="1"/>
</dbReference>
<evidence type="ECO:0000256" key="4">
    <source>
        <dbReference type="ARBA" id="ARBA00023163"/>
    </source>
</evidence>
<dbReference type="GO" id="GO:0003723">
    <property type="term" value="F:RNA binding"/>
    <property type="evidence" value="ECO:0007669"/>
    <property type="project" value="UniProtKB-UniRule"/>
</dbReference>
<accession>A0AAJ1Q547</accession>
<dbReference type="GO" id="GO:0004845">
    <property type="term" value="F:uracil phosphoribosyltransferase activity"/>
    <property type="evidence" value="ECO:0007669"/>
    <property type="project" value="UniProtKB-UniRule"/>
</dbReference>
<dbReference type="GO" id="GO:0006353">
    <property type="term" value="P:DNA-templated transcription termination"/>
    <property type="evidence" value="ECO:0007669"/>
    <property type="project" value="UniProtKB-UniRule"/>
</dbReference>
<dbReference type="InterPro" id="IPR050137">
    <property type="entry name" value="PyrR_bifunctional"/>
</dbReference>
<dbReference type="Proteomes" id="UP001229251">
    <property type="component" value="Unassembled WGS sequence"/>
</dbReference>
<organism evidence="7 8">
    <name type="scientific">Facklamia hominis</name>
    <dbReference type="NCBI Taxonomy" id="178214"/>
    <lineage>
        <taxon>Bacteria</taxon>
        <taxon>Bacillati</taxon>
        <taxon>Bacillota</taxon>
        <taxon>Bacilli</taxon>
        <taxon>Lactobacillales</taxon>
        <taxon>Aerococcaceae</taxon>
        <taxon>Facklamia</taxon>
    </lineage>
</organism>
<comment type="similarity">
    <text evidence="1 5">Belongs to the purine/pyrimidine phosphoribosyltransferase family. PyrR subfamily.</text>
</comment>
<dbReference type="Gene3D" id="3.40.50.2020">
    <property type="match status" value="1"/>
</dbReference>
<dbReference type="RefSeq" id="WP_016647629.1">
    <property type="nucleotide sequence ID" value="NZ_CP138857.1"/>
</dbReference>
<dbReference type="PANTHER" id="PTHR11608">
    <property type="entry name" value="BIFUNCTIONAL PROTEIN PYRR"/>
    <property type="match status" value="1"/>
</dbReference>
<dbReference type="NCBIfam" id="NF003548">
    <property type="entry name" value="PRK05205.1-4"/>
    <property type="match status" value="1"/>
</dbReference>
<evidence type="ECO:0000259" key="6">
    <source>
        <dbReference type="Pfam" id="PF00156"/>
    </source>
</evidence>
<evidence type="ECO:0000313" key="7">
    <source>
        <dbReference type="EMBL" id="MDK7186735.1"/>
    </source>
</evidence>
<evidence type="ECO:0000256" key="2">
    <source>
        <dbReference type="ARBA" id="ARBA00022472"/>
    </source>
</evidence>
<evidence type="ECO:0000256" key="1">
    <source>
        <dbReference type="ARBA" id="ARBA00005565"/>
    </source>
</evidence>
<comment type="catalytic activity">
    <reaction evidence="5">
        <text>UMP + diphosphate = 5-phospho-alpha-D-ribose 1-diphosphate + uracil</text>
        <dbReference type="Rhea" id="RHEA:13017"/>
        <dbReference type="ChEBI" id="CHEBI:17568"/>
        <dbReference type="ChEBI" id="CHEBI:33019"/>
        <dbReference type="ChEBI" id="CHEBI:57865"/>
        <dbReference type="ChEBI" id="CHEBI:58017"/>
        <dbReference type="EC" id="2.4.2.9"/>
    </reaction>
</comment>
<evidence type="ECO:0000256" key="5">
    <source>
        <dbReference type="HAMAP-Rule" id="MF_01219"/>
    </source>
</evidence>
<comment type="function">
    <text evidence="5">Regulates transcriptional attenuation of the pyrimidine nucleotide (pyr) operon by binding in a uridine-dependent manner to specific sites on pyr mRNA. This disrupts an antiterminator hairpin in the RNA and favors formation of a downstream transcription terminator, leading to a reduced expression of downstream genes.</text>
</comment>
<dbReference type="HAMAP" id="MF_01219">
    <property type="entry name" value="PyrR"/>
    <property type="match status" value="1"/>
</dbReference>
<dbReference type="FunFam" id="3.40.50.2020:FF:000020">
    <property type="entry name" value="Bifunctional protein PyrR"/>
    <property type="match status" value="1"/>
</dbReference>